<dbReference type="RefSeq" id="WP_066592542.1">
    <property type="nucleotide sequence ID" value="NZ_CAJTBZ010000037.1"/>
</dbReference>
<dbReference type="Gene3D" id="3.10.20.740">
    <property type="match status" value="1"/>
</dbReference>
<dbReference type="InterPro" id="IPR036991">
    <property type="entry name" value="Fe_hydrogenase_ssu_sf"/>
</dbReference>
<feature type="domain" description="4Fe-4S ferredoxin-type" evidence="8">
    <location>
        <begin position="141"/>
        <end position="171"/>
    </location>
</feature>
<dbReference type="FunFam" id="3.30.70.20:FF:000035">
    <property type="entry name" value="Iron hydrogenase 1"/>
    <property type="match status" value="1"/>
</dbReference>
<evidence type="ECO:0000256" key="5">
    <source>
        <dbReference type="ARBA" id="ARBA00023004"/>
    </source>
</evidence>
<dbReference type="InterPro" id="IPR009016">
    <property type="entry name" value="Fe_hydrogenase"/>
</dbReference>
<dbReference type="PROSITE" id="PS51839">
    <property type="entry name" value="4FE4S_HC3"/>
    <property type="match status" value="1"/>
</dbReference>
<keyword evidence="2" id="KW-0004">4Fe-4S</keyword>
<dbReference type="Pfam" id="PF12838">
    <property type="entry name" value="Fer4_7"/>
    <property type="match status" value="1"/>
</dbReference>
<dbReference type="InterPro" id="IPR017900">
    <property type="entry name" value="4Fe4S_Fe_S_CS"/>
</dbReference>
<dbReference type="PROSITE" id="PS00198">
    <property type="entry name" value="4FE4S_FER_1"/>
    <property type="match status" value="2"/>
</dbReference>
<keyword evidence="6" id="KW-0411">Iron-sulfur</keyword>
<dbReference type="SMART" id="SM00902">
    <property type="entry name" value="Fe_hyd_SSU"/>
    <property type="match status" value="1"/>
</dbReference>
<evidence type="ECO:0000256" key="6">
    <source>
        <dbReference type="ARBA" id="ARBA00023014"/>
    </source>
</evidence>
<evidence type="ECO:0000256" key="1">
    <source>
        <dbReference type="ARBA" id="ARBA00005404"/>
    </source>
</evidence>
<dbReference type="EMBL" id="NHMP01000012">
    <property type="protein sequence ID" value="OXE44381.1"/>
    <property type="molecule type" value="Genomic_DNA"/>
</dbReference>
<evidence type="ECO:0000256" key="2">
    <source>
        <dbReference type="ARBA" id="ARBA00022485"/>
    </source>
</evidence>
<keyword evidence="3" id="KW-0479">Metal-binding</keyword>
<name>A0A227KC17_9BURK</name>
<dbReference type="PROSITE" id="PS51085">
    <property type="entry name" value="2FE2S_FER_2"/>
    <property type="match status" value="1"/>
</dbReference>
<accession>A0A227KC17</accession>
<evidence type="ECO:0000259" key="7">
    <source>
        <dbReference type="PROSITE" id="PS51085"/>
    </source>
</evidence>
<dbReference type="GO" id="GO:0008901">
    <property type="term" value="F:ferredoxin hydrogenase activity"/>
    <property type="evidence" value="ECO:0007669"/>
    <property type="project" value="InterPro"/>
</dbReference>
<comment type="caution">
    <text evidence="10">The sequence shown here is derived from an EMBL/GenBank/DDBJ whole genome shotgun (WGS) entry which is preliminary data.</text>
</comment>
<evidence type="ECO:0000256" key="3">
    <source>
        <dbReference type="ARBA" id="ARBA00022723"/>
    </source>
</evidence>
<comment type="similarity">
    <text evidence="1">Belongs to the complex I 75 kDa subunit family.</text>
</comment>
<keyword evidence="11" id="KW-1185">Reference proteome</keyword>
<dbReference type="NCBIfam" id="TIGR02512">
    <property type="entry name" value="FeFe_hydrog_A"/>
    <property type="match status" value="1"/>
</dbReference>
<organism evidence="10 11">
    <name type="scientific">Turicimonas muris</name>
    <dbReference type="NCBI Taxonomy" id="1796652"/>
    <lineage>
        <taxon>Bacteria</taxon>
        <taxon>Pseudomonadati</taxon>
        <taxon>Pseudomonadota</taxon>
        <taxon>Betaproteobacteria</taxon>
        <taxon>Burkholderiales</taxon>
        <taxon>Sutterellaceae</taxon>
        <taxon>Turicimonas</taxon>
    </lineage>
</organism>
<reference evidence="11" key="1">
    <citation type="submission" date="2017-05" db="EMBL/GenBank/DDBJ databases">
        <title>Improved OligoMM genomes.</title>
        <authorList>
            <person name="Garzetti D."/>
        </authorList>
    </citation>
    <scope>NUCLEOTIDE SEQUENCE [LARGE SCALE GENOMIC DNA]</scope>
    <source>
        <strain evidence="11">YL45</strain>
    </source>
</reference>
<dbReference type="AlphaFoldDB" id="A0A227KC17"/>
<dbReference type="GeneID" id="78361332"/>
<dbReference type="Proteomes" id="UP000214610">
    <property type="component" value="Unassembled WGS sequence"/>
</dbReference>
<gene>
    <name evidence="10" type="ORF">ADH67_12260</name>
</gene>
<dbReference type="InterPro" id="IPR003149">
    <property type="entry name" value="Fe_hydrogenase_ssu"/>
</dbReference>
<dbReference type="Pfam" id="PF02906">
    <property type="entry name" value="Fe_hyd_lg_C"/>
    <property type="match status" value="1"/>
</dbReference>
<proteinExistence type="inferred from homology"/>
<dbReference type="InterPro" id="IPR017896">
    <property type="entry name" value="4Fe4S_Fe-S-bd"/>
</dbReference>
<dbReference type="SUPFAM" id="SSF53920">
    <property type="entry name" value="Fe-only hydrogenase"/>
    <property type="match status" value="1"/>
</dbReference>
<keyword evidence="5" id="KW-0408">Iron</keyword>
<evidence type="ECO:0000259" key="8">
    <source>
        <dbReference type="PROSITE" id="PS51379"/>
    </source>
</evidence>
<keyword evidence="4" id="KW-0677">Repeat</keyword>
<dbReference type="Gene3D" id="3.30.70.20">
    <property type="match status" value="1"/>
</dbReference>
<dbReference type="PROSITE" id="PS51379">
    <property type="entry name" value="4FE4S_FER_2"/>
    <property type="match status" value="2"/>
</dbReference>
<dbReference type="SUPFAM" id="SSF54292">
    <property type="entry name" value="2Fe-2S ferredoxin-like"/>
    <property type="match status" value="1"/>
</dbReference>
<feature type="domain" description="4Fe-4S His(Cys)3-ligated-type" evidence="9">
    <location>
        <begin position="81"/>
        <end position="120"/>
    </location>
</feature>
<dbReference type="Pfam" id="PF10588">
    <property type="entry name" value="NADH-G_4Fe-4S_3"/>
    <property type="match status" value="1"/>
</dbReference>
<dbReference type="InterPro" id="IPR001041">
    <property type="entry name" value="2Fe-2S_ferredoxin-type"/>
</dbReference>
<evidence type="ECO:0000313" key="10">
    <source>
        <dbReference type="EMBL" id="OXE44381.1"/>
    </source>
</evidence>
<dbReference type="Gene3D" id="3.40.950.10">
    <property type="entry name" value="Fe-only Hydrogenase (Larger Subunit), Chain L, domain 3"/>
    <property type="match status" value="1"/>
</dbReference>
<dbReference type="InterPro" id="IPR013352">
    <property type="entry name" value="Fe_hydrogenase_subset"/>
</dbReference>
<protein>
    <submittedName>
        <fullName evidence="10">Iron hydrogenase</fullName>
    </submittedName>
</protein>
<dbReference type="GO" id="GO:0051539">
    <property type="term" value="F:4 iron, 4 sulfur cluster binding"/>
    <property type="evidence" value="ECO:0007669"/>
    <property type="project" value="UniProtKB-KW"/>
</dbReference>
<dbReference type="GO" id="GO:0005506">
    <property type="term" value="F:iron ion binding"/>
    <property type="evidence" value="ECO:0007669"/>
    <property type="project" value="InterPro"/>
</dbReference>
<dbReference type="Pfam" id="PF13510">
    <property type="entry name" value="Fer2_4"/>
    <property type="match status" value="1"/>
</dbReference>
<dbReference type="Gene3D" id="3.40.50.1780">
    <property type="match status" value="1"/>
</dbReference>
<dbReference type="Gene3D" id="4.10.260.20">
    <property type="entry name" value="Iron hydrogenase, small subunit"/>
    <property type="match status" value="1"/>
</dbReference>
<dbReference type="InterPro" id="IPR004108">
    <property type="entry name" value="Fe_hydrogenase_lsu_C"/>
</dbReference>
<sequence length="598" mass="65817">MKALINGVPFTFTEKLTVLEAVRKLGFFVPTLCAYPTLESTPGSCGLCIVKIKYPDGREVLSTSCKTGLEDGMEIRTDSPEVRQAQRKQLALLFADHDMNCMGCDRHGKCELLDLAEKLDLKKGIAPGSYKVAKEEDYSDRAIWLDPNKCIRCERCVEVCGKVQGLYVLTMKGSGRERAAALREGKPWALSDNCVRCGQCTVVCPTGALQARDQVDVANDYLTDPGIYTVFQFAPAVRATLGEEFGFPAGVNVERKIVEALKKAGADCVLDTNFSADVVIMEEGTELLNRLNDKNAVLPMFTSCCPAWINFVELHKPELIPHISTTRSPQAVMGSLIKSWLPEKKGIPKEKIRSISIMPCTAKKDEAARQALAKDAVPDVDLVLTVREFAKLLKGKGIDLRKLEGQDFDTPFMSKGSGAAVIFGKTAGVAEAAARTVYYVLTGKNVNSIQFKTSEHPHVEQELTIDLGEGKSPLRIGVVHGLANADYIADEVLSGKSPFDFIEVMSCPGGCINGGGTPREAGDYHPFNLERTKVLTTIDEEHSLRQSHNNPMVKELYKEYLGEPNSHLAHELLHTEYQDRKSGKKLRAEDIWKEITLC</sequence>
<evidence type="ECO:0000256" key="4">
    <source>
        <dbReference type="ARBA" id="ARBA00022737"/>
    </source>
</evidence>
<evidence type="ECO:0000313" key="11">
    <source>
        <dbReference type="Proteomes" id="UP000214610"/>
    </source>
</evidence>
<dbReference type="SUPFAM" id="SSF54862">
    <property type="entry name" value="4Fe-4S ferredoxins"/>
    <property type="match status" value="1"/>
</dbReference>
<dbReference type="InterPro" id="IPR036010">
    <property type="entry name" value="2Fe-2S_ferredoxin-like_sf"/>
</dbReference>
<feature type="domain" description="2Fe-2S ferredoxin-type" evidence="7">
    <location>
        <begin position="1"/>
        <end position="81"/>
    </location>
</feature>
<evidence type="ECO:0000259" key="9">
    <source>
        <dbReference type="PROSITE" id="PS51839"/>
    </source>
</evidence>
<dbReference type="SMART" id="SM00929">
    <property type="entry name" value="NADH-G_4Fe-4S_3"/>
    <property type="match status" value="1"/>
</dbReference>
<dbReference type="PANTHER" id="PTHR11615">
    <property type="entry name" value="NITRATE, FORMATE, IRON DEHYDROGENASE"/>
    <property type="match status" value="1"/>
</dbReference>
<feature type="domain" description="4Fe-4S ferredoxin-type" evidence="8">
    <location>
        <begin position="185"/>
        <end position="214"/>
    </location>
</feature>
<dbReference type="Pfam" id="PF02256">
    <property type="entry name" value="Fe_hyd_SSU"/>
    <property type="match status" value="1"/>
</dbReference>
<dbReference type="InterPro" id="IPR050340">
    <property type="entry name" value="Cytosolic_Fe-S_CAF"/>
</dbReference>
<dbReference type="InterPro" id="IPR019574">
    <property type="entry name" value="NADH_UbQ_OxRdtase_Gsu_4Fe4S-bd"/>
</dbReference>